<dbReference type="PANTHER" id="PTHR47466:SF1">
    <property type="entry name" value="METALLOPROTEASE MEP1 (AFU_ORTHOLOGUE AFUA_1G07730)-RELATED"/>
    <property type="match status" value="1"/>
</dbReference>
<dbReference type="EMBL" id="SKFH01000012">
    <property type="protein sequence ID" value="TCZ71762.1"/>
    <property type="molecule type" value="Genomic_DNA"/>
</dbReference>
<keyword evidence="8" id="KW-1015">Disulfide bond</keyword>
<organism evidence="11 12">
    <name type="scientific">Flaviaesturariibacter aridisoli</name>
    <dbReference type="NCBI Taxonomy" id="2545761"/>
    <lineage>
        <taxon>Bacteria</taxon>
        <taxon>Pseudomonadati</taxon>
        <taxon>Bacteroidota</taxon>
        <taxon>Chitinophagia</taxon>
        <taxon>Chitinophagales</taxon>
        <taxon>Chitinophagaceae</taxon>
        <taxon>Flaviaestuariibacter</taxon>
    </lineage>
</organism>
<feature type="chain" id="PRO_5020357011" description="Peptidase M43 pregnancy-associated plasma-A domain-containing protein" evidence="9">
    <location>
        <begin position="22"/>
        <end position="854"/>
    </location>
</feature>
<dbReference type="PANTHER" id="PTHR47466">
    <property type="match status" value="1"/>
</dbReference>
<evidence type="ECO:0000256" key="1">
    <source>
        <dbReference type="ARBA" id="ARBA00008721"/>
    </source>
</evidence>
<evidence type="ECO:0000256" key="3">
    <source>
        <dbReference type="ARBA" id="ARBA00022723"/>
    </source>
</evidence>
<keyword evidence="3" id="KW-0479">Metal-binding</keyword>
<keyword evidence="2" id="KW-0645">Protease</keyword>
<sequence>MKKFTHFFLGLLLLGSLGAQAQRTRATETKNPSVIRCGTEVVLQKQLQDPAFRAAYEAHQLEAAPAGTARTSTLSGPVTIPVVVHVVLSNPYIITEAQVDALLAQLNLDFSGLNPDSANGSNFYSRRGHSQIRFARARRTPTGGFTTGLERKAGNIEILTQTFQPIKHASYGGLDPWDVTKYYNIWVGSSPDLLGIAPTIGPGNQTETQFSSVGIDGVCIDYTVFSNGCFSNSSFNKGRTATHEIGHNFGLFHIFSGCAAGADFGQISNGTLPANLFGASADDTPGQVNETSGCPTGNQSSQGCTLAQAPNPPGRMYQNYMDYTNDACYSMFTTNQVARMEWVLENRRAGYLTSDGALAPAGTPALDIAPARFINPNGILFDNTACSASGFSVPVCAGPLTPRVEISNRGNSTITSLTVSVQVNSGTPQSMTVNGLNLTYGNSTVVTLPTVTLVNGTNVIKVTTSSPNGSTDGATANDAMSTTLNLGTVAAPLVEDFQGASFPSDKFNIVNLHGDTTWRKANVGAGGSNASVMINNFENSNSGTTDELRFVPTTLVPGADSLVISYDAAYKTYVDATSGDEFSDTLNVLVSNNCGTSFTRVAQYAGASLITAPGDDTYFIPTAAQWRRTRLAVAGTFATGTVEVALQNKTDYANNLYLDNINIRSACRVTTFTAQPASSQAVCANAPVTFSVTAAGNASLTYQWFKGANAIANATSATYTINAATAADAGSYYVVVRNACDETVRSNDALLIVNTGGACGGTAVSSVNADVQNIVLMPNAVRNTAKLRVTVARATKIEWKVIDAAGRIVKRFTQQAPAGESTINFDGNGLATGSYQLVGDTNKGKTTTLKFVRL</sequence>
<evidence type="ECO:0000256" key="9">
    <source>
        <dbReference type="SAM" id="SignalP"/>
    </source>
</evidence>
<dbReference type="GO" id="GO:0008237">
    <property type="term" value="F:metallopeptidase activity"/>
    <property type="evidence" value="ECO:0007669"/>
    <property type="project" value="UniProtKB-KW"/>
</dbReference>
<name>A0A4R4E0W0_9BACT</name>
<dbReference type="Gene3D" id="2.60.40.10">
    <property type="entry name" value="Immunoglobulins"/>
    <property type="match status" value="1"/>
</dbReference>
<evidence type="ECO:0000256" key="8">
    <source>
        <dbReference type="ARBA" id="ARBA00023157"/>
    </source>
</evidence>
<dbReference type="Pfam" id="PF05572">
    <property type="entry name" value="Peptidase_M43"/>
    <property type="match status" value="1"/>
</dbReference>
<dbReference type="SUPFAM" id="SSF48726">
    <property type="entry name" value="Immunoglobulin"/>
    <property type="match status" value="1"/>
</dbReference>
<dbReference type="OrthoDB" id="6278496at2"/>
<keyword evidence="12" id="KW-1185">Reference proteome</keyword>
<keyword evidence="6" id="KW-0862">Zinc</keyword>
<dbReference type="GO" id="GO:0046872">
    <property type="term" value="F:metal ion binding"/>
    <property type="evidence" value="ECO:0007669"/>
    <property type="project" value="UniProtKB-KW"/>
</dbReference>
<keyword evidence="7" id="KW-0482">Metalloprotease</keyword>
<dbReference type="Proteomes" id="UP000295164">
    <property type="component" value="Unassembled WGS sequence"/>
</dbReference>
<proteinExistence type="inferred from homology"/>
<evidence type="ECO:0000313" key="11">
    <source>
        <dbReference type="EMBL" id="TCZ71762.1"/>
    </source>
</evidence>
<comment type="similarity">
    <text evidence="1">Belongs to the peptidase M43B family.</text>
</comment>
<comment type="caution">
    <text evidence="11">The sequence shown here is derived from an EMBL/GenBank/DDBJ whole genome shotgun (WGS) entry which is preliminary data.</text>
</comment>
<evidence type="ECO:0000256" key="2">
    <source>
        <dbReference type="ARBA" id="ARBA00022670"/>
    </source>
</evidence>
<dbReference type="InterPro" id="IPR008754">
    <property type="entry name" value="Peptidase_M43"/>
</dbReference>
<dbReference type="GO" id="GO:0006508">
    <property type="term" value="P:proteolysis"/>
    <property type="evidence" value="ECO:0007669"/>
    <property type="project" value="UniProtKB-KW"/>
</dbReference>
<keyword evidence="4 9" id="KW-0732">Signal</keyword>
<dbReference type="Gene3D" id="3.40.390.10">
    <property type="entry name" value="Collagenase (Catalytic Domain)"/>
    <property type="match status" value="1"/>
</dbReference>
<dbReference type="InterPro" id="IPR036179">
    <property type="entry name" value="Ig-like_dom_sf"/>
</dbReference>
<protein>
    <recommendedName>
        <fullName evidence="10">Peptidase M43 pregnancy-associated plasma-A domain-containing protein</fullName>
    </recommendedName>
</protein>
<dbReference type="InterPro" id="IPR013783">
    <property type="entry name" value="Ig-like_fold"/>
</dbReference>
<gene>
    <name evidence="11" type="ORF">E0486_09415</name>
</gene>
<reference evidence="11 12" key="1">
    <citation type="submission" date="2019-03" db="EMBL/GenBank/DDBJ databases">
        <authorList>
            <person name="Kim M.K.M."/>
        </authorList>
    </citation>
    <scope>NUCLEOTIDE SEQUENCE [LARGE SCALE GENOMIC DNA]</scope>
    <source>
        <strain evidence="11 12">17J68-15</strain>
    </source>
</reference>
<evidence type="ECO:0000256" key="4">
    <source>
        <dbReference type="ARBA" id="ARBA00022729"/>
    </source>
</evidence>
<dbReference type="Pfam" id="PF13927">
    <property type="entry name" value="Ig_3"/>
    <property type="match status" value="1"/>
</dbReference>
<feature type="signal peptide" evidence="9">
    <location>
        <begin position="1"/>
        <end position="21"/>
    </location>
</feature>
<evidence type="ECO:0000256" key="7">
    <source>
        <dbReference type="ARBA" id="ARBA00023049"/>
    </source>
</evidence>
<dbReference type="RefSeq" id="WP_131851915.1">
    <property type="nucleotide sequence ID" value="NZ_SKFH01000012.1"/>
</dbReference>
<feature type="domain" description="Peptidase M43 pregnancy-associated plasma-A" evidence="10">
    <location>
        <begin position="175"/>
        <end position="344"/>
    </location>
</feature>
<evidence type="ECO:0000256" key="6">
    <source>
        <dbReference type="ARBA" id="ARBA00022833"/>
    </source>
</evidence>
<evidence type="ECO:0000256" key="5">
    <source>
        <dbReference type="ARBA" id="ARBA00022801"/>
    </source>
</evidence>
<dbReference type="InterPro" id="IPR024079">
    <property type="entry name" value="MetalloPept_cat_dom_sf"/>
</dbReference>
<accession>A0A4R4E0W0</accession>
<dbReference type="AlphaFoldDB" id="A0A4R4E0W0"/>
<evidence type="ECO:0000313" key="12">
    <source>
        <dbReference type="Proteomes" id="UP000295164"/>
    </source>
</evidence>
<dbReference type="SUPFAM" id="SSF55486">
    <property type="entry name" value="Metalloproteases ('zincins'), catalytic domain"/>
    <property type="match status" value="1"/>
</dbReference>
<evidence type="ECO:0000259" key="10">
    <source>
        <dbReference type="Pfam" id="PF05572"/>
    </source>
</evidence>
<dbReference type="NCBIfam" id="NF038128">
    <property type="entry name" value="choice_anch_J"/>
    <property type="match status" value="1"/>
</dbReference>
<keyword evidence="5" id="KW-0378">Hydrolase</keyword>